<dbReference type="OrthoDB" id="5737388at2"/>
<dbReference type="STRING" id="658218.SAMN05216562_0762"/>
<gene>
    <name evidence="3" type="ORF">SAMN05216562_0762</name>
</gene>
<proteinExistence type="predicted"/>
<feature type="signal peptide" evidence="2">
    <location>
        <begin position="1"/>
        <end position="27"/>
    </location>
</feature>
<evidence type="ECO:0000313" key="3">
    <source>
        <dbReference type="EMBL" id="SDZ85127.1"/>
    </source>
</evidence>
<dbReference type="RefSeq" id="WP_091385308.1">
    <property type="nucleotide sequence ID" value="NZ_FNQO01000001.1"/>
</dbReference>
<dbReference type="AlphaFoldDB" id="A0A1H3WDA8"/>
<feature type="region of interest" description="Disordered" evidence="1">
    <location>
        <begin position="76"/>
        <end position="95"/>
    </location>
</feature>
<keyword evidence="4" id="KW-1185">Reference proteome</keyword>
<feature type="chain" id="PRO_5011662066" evidence="2">
    <location>
        <begin position="28"/>
        <end position="95"/>
    </location>
</feature>
<evidence type="ECO:0000256" key="1">
    <source>
        <dbReference type="SAM" id="MobiDB-lite"/>
    </source>
</evidence>
<organism evidence="3 4">
    <name type="scientific">Microbulbifer marinus</name>
    <dbReference type="NCBI Taxonomy" id="658218"/>
    <lineage>
        <taxon>Bacteria</taxon>
        <taxon>Pseudomonadati</taxon>
        <taxon>Pseudomonadota</taxon>
        <taxon>Gammaproteobacteria</taxon>
        <taxon>Cellvibrionales</taxon>
        <taxon>Microbulbiferaceae</taxon>
        <taxon>Microbulbifer</taxon>
    </lineage>
</organism>
<evidence type="ECO:0000256" key="2">
    <source>
        <dbReference type="SAM" id="SignalP"/>
    </source>
</evidence>
<protein>
    <submittedName>
        <fullName evidence="3">Uncharacterized protein</fullName>
    </submittedName>
</protein>
<reference evidence="4" key="1">
    <citation type="submission" date="2016-10" db="EMBL/GenBank/DDBJ databases">
        <authorList>
            <person name="Varghese N."/>
            <person name="Submissions S."/>
        </authorList>
    </citation>
    <scope>NUCLEOTIDE SEQUENCE [LARGE SCALE GENOMIC DNA]</scope>
    <source>
        <strain evidence="4">CGMCC 1.10657</strain>
    </source>
</reference>
<evidence type="ECO:0000313" key="4">
    <source>
        <dbReference type="Proteomes" id="UP000198658"/>
    </source>
</evidence>
<name>A0A1H3WDA8_9GAMM</name>
<accession>A0A1H3WDA8</accession>
<keyword evidence="2" id="KW-0732">Signal</keyword>
<dbReference type="EMBL" id="FNQO01000001">
    <property type="protein sequence ID" value="SDZ85127.1"/>
    <property type="molecule type" value="Genomic_DNA"/>
</dbReference>
<dbReference type="Proteomes" id="UP000198658">
    <property type="component" value="Unassembled WGS sequence"/>
</dbReference>
<sequence>MVTAGSLKKVQFYAVLALMLAAMESGATELKLPLAEVQQGLTQKTEEAFSRKLQECRDNARKESSGSRYPVRIAEETPVRSGATSPFPGAHLTVM</sequence>